<evidence type="ECO:0000256" key="1">
    <source>
        <dbReference type="SAM" id="MobiDB-lite"/>
    </source>
</evidence>
<keyword evidence="3" id="KW-1185">Reference proteome</keyword>
<reference evidence="2" key="1">
    <citation type="submission" date="2023-06" db="EMBL/GenBank/DDBJ databases">
        <title>Genome-scale phylogeny and comparative genomics of the fungal order Sordariales.</title>
        <authorList>
            <consortium name="Lawrence Berkeley National Laboratory"/>
            <person name="Hensen N."/>
            <person name="Bonometti L."/>
            <person name="Westerberg I."/>
            <person name="Brannstrom I.O."/>
            <person name="Guillou S."/>
            <person name="Cros-Aarteil S."/>
            <person name="Calhoun S."/>
            <person name="Haridas S."/>
            <person name="Kuo A."/>
            <person name="Mondo S."/>
            <person name="Pangilinan J."/>
            <person name="Riley R."/>
            <person name="Labutti K."/>
            <person name="Andreopoulos B."/>
            <person name="Lipzen A."/>
            <person name="Chen C."/>
            <person name="Yanf M."/>
            <person name="Daum C."/>
            <person name="Ng V."/>
            <person name="Clum A."/>
            <person name="Steindorff A."/>
            <person name="Ohm R."/>
            <person name="Martin F."/>
            <person name="Silar P."/>
            <person name="Natvig D."/>
            <person name="Lalanne C."/>
            <person name="Gautier V."/>
            <person name="Ament-Velasquez S.L."/>
            <person name="Kruys A."/>
            <person name="Hutchinson M.I."/>
            <person name="Powell A.J."/>
            <person name="Barry K."/>
            <person name="Miller A.N."/>
            <person name="Grigoriev I.V."/>
            <person name="Debuchy R."/>
            <person name="Gladieux P."/>
            <person name="Thoren M.H."/>
            <person name="Johannesson H."/>
        </authorList>
    </citation>
    <scope>NUCLEOTIDE SEQUENCE</scope>
    <source>
        <strain evidence="2">PSN4</strain>
    </source>
</reference>
<feature type="compositionally biased region" description="Acidic residues" evidence="1">
    <location>
        <begin position="103"/>
        <end position="115"/>
    </location>
</feature>
<feature type="compositionally biased region" description="Low complexity" evidence="1">
    <location>
        <begin position="173"/>
        <end position="208"/>
    </location>
</feature>
<feature type="compositionally biased region" description="Basic and acidic residues" evidence="1">
    <location>
        <begin position="241"/>
        <end position="255"/>
    </location>
</feature>
<feature type="compositionally biased region" description="Polar residues" evidence="1">
    <location>
        <begin position="127"/>
        <end position="137"/>
    </location>
</feature>
<feature type="compositionally biased region" description="Low complexity" evidence="1">
    <location>
        <begin position="116"/>
        <end position="125"/>
    </location>
</feature>
<organism evidence="2 3">
    <name type="scientific">Echria macrotheca</name>
    <dbReference type="NCBI Taxonomy" id="438768"/>
    <lineage>
        <taxon>Eukaryota</taxon>
        <taxon>Fungi</taxon>
        <taxon>Dikarya</taxon>
        <taxon>Ascomycota</taxon>
        <taxon>Pezizomycotina</taxon>
        <taxon>Sordariomycetes</taxon>
        <taxon>Sordariomycetidae</taxon>
        <taxon>Sordariales</taxon>
        <taxon>Schizotheciaceae</taxon>
        <taxon>Echria</taxon>
    </lineage>
</organism>
<dbReference type="AlphaFoldDB" id="A0AAJ0BMW5"/>
<dbReference type="Proteomes" id="UP001239445">
    <property type="component" value="Unassembled WGS sequence"/>
</dbReference>
<name>A0AAJ0BMW5_9PEZI</name>
<sequence>MSLPAASEPGYIADMPTTSTPDSKTEPIFPDAVVYSNFYSAEDHDTMPPSAKRPRADTAPELPQKSALRASRLLDNLGLKLGGSMETTTEPGQATPLDVYLSSEEDASSDADDFSDYGYDSSVDDPTSPTTLQQPRSRSSHEDTARVVSVIYSGKPSIIDLTVLRRRSTSPNSIETRTRSSTVSSATRTPVDRPSTPASSVSSPVQPARKGSLLSDLLVKKRPPPFLSIDPYANGSTYSLDAHKHPERPTEDESPNKPPKTPTQLLKGMSRTFSLVKKRSRPLLRTDSPQPVQTNFSSISGPSPLSASDPPALSAGPSEADVDARESAVDSPQTPQTPVTYNDILRAAKKNAMMSPPSPSIAQTPISPMSPQGGAKRGILSGLAARRRSIKLTGRVLG</sequence>
<evidence type="ECO:0000313" key="3">
    <source>
        <dbReference type="Proteomes" id="UP001239445"/>
    </source>
</evidence>
<feature type="region of interest" description="Disordered" evidence="1">
    <location>
        <begin position="1"/>
        <end position="28"/>
    </location>
</feature>
<feature type="compositionally biased region" description="Polar residues" evidence="1">
    <location>
        <begin position="360"/>
        <end position="370"/>
    </location>
</feature>
<comment type="caution">
    <text evidence="2">The sequence shown here is derived from an EMBL/GenBank/DDBJ whole genome shotgun (WGS) entry which is preliminary data.</text>
</comment>
<protein>
    <submittedName>
        <fullName evidence="2">Uncharacterized protein</fullName>
    </submittedName>
</protein>
<accession>A0AAJ0BMW5</accession>
<feature type="region of interest" description="Disordered" evidence="1">
    <location>
        <begin position="40"/>
        <end position="148"/>
    </location>
</feature>
<gene>
    <name evidence="2" type="ORF">QBC47DRAFT_15099</name>
</gene>
<proteinExistence type="predicted"/>
<feature type="region of interest" description="Disordered" evidence="1">
    <location>
        <begin position="161"/>
        <end position="340"/>
    </location>
</feature>
<feature type="compositionally biased region" description="Low complexity" evidence="1">
    <location>
        <begin position="297"/>
        <end position="318"/>
    </location>
</feature>
<feature type="region of interest" description="Disordered" evidence="1">
    <location>
        <begin position="352"/>
        <end position="377"/>
    </location>
</feature>
<feature type="compositionally biased region" description="Polar residues" evidence="1">
    <location>
        <begin position="287"/>
        <end position="296"/>
    </location>
</feature>
<evidence type="ECO:0000313" key="2">
    <source>
        <dbReference type="EMBL" id="KAK1760817.1"/>
    </source>
</evidence>
<dbReference type="EMBL" id="MU839827">
    <property type="protein sequence ID" value="KAK1760817.1"/>
    <property type="molecule type" value="Genomic_DNA"/>
</dbReference>
<feature type="compositionally biased region" description="Polar residues" evidence="1">
    <location>
        <begin position="330"/>
        <end position="340"/>
    </location>
</feature>